<evidence type="ECO:0000256" key="8">
    <source>
        <dbReference type="HAMAP-Rule" id="MF_02006"/>
    </source>
</evidence>
<protein>
    <recommendedName>
        <fullName evidence="8">Tyrosine--tRNA ligase</fullName>
        <ecNumber evidence="8">6.1.1.1</ecNumber>
    </recommendedName>
    <alternativeName>
        <fullName evidence="8">Tyrosyl-tRNA synthetase</fullName>
        <shortName evidence="8">TyrRS</shortName>
    </alternativeName>
</protein>
<dbReference type="PRINTS" id="PR01040">
    <property type="entry name" value="TRNASYNTHTYR"/>
</dbReference>
<sequence>MAAVKSEFLNVMRERGFFHQCSDLEGLDKKLSVGVQSAYIGFDATAQSLHIGNLTGIMMLYWFQQTGHKPITLMGGGTSKIGDPSFKDESRKLMDEETINNNIEHIKSTCFRQFLKYGNGTTDALMVNNDDWLANLNYLSFLRDYGRHFTVNRMLSFDSVKLRLERESPLTLLEFNYMVMQGYDFLELHRRYGTILQMGGSDQWGNIINGVDLGHKADQVQLFALTAPLLTTASGQKMGKTEKGAVWLNAAMLSPYDYWQYWRNVEDADVGALLRRFTTLPLEEISRLETLGGSEINEAKKILAFETTRICHGETAALEAAKTAQKVFEQGGVGGDLPSITVERARLSTGIAILDLLVEVEFAASKGEARRLVQGGGIRCNDNVISDDKFVARESDLTGDGYIKLSAGKKRHALVRLQ</sequence>
<proteinExistence type="inferred from homology"/>
<keyword evidence="4 9" id="KW-0694">RNA-binding</keyword>
<dbReference type="PANTHER" id="PTHR11766:SF0">
    <property type="entry name" value="TYROSINE--TRNA LIGASE, MITOCHONDRIAL"/>
    <property type="match status" value="1"/>
</dbReference>
<gene>
    <name evidence="8" type="primary">tyrS</name>
    <name evidence="11" type="ORF">HYS17_03670</name>
</gene>
<dbReference type="GO" id="GO:0004831">
    <property type="term" value="F:tyrosine-tRNA ligase activity"/>
    <property type="evidence" value="ECO:0007669"/>
    <property type="project" value="UniProtKB-UniRule"/>
</dbReference>
<keyword evidence="3 8" id="KW-0067">ATP-binding</keyword>
<evidence type="ECO:0000259" key="10">
    <source>
        <dbReference type="Pfam" id="PF22421"/>
    </source>
</evidence>
<dbReference type="SUPFAM" id="SSF52374">
    <property type="entry name" value="Nucleotidylyl transferase"/>
    <property type="match status" value="1"/>
</dbReference>
<dbReference type="InterPro" id="IPR002307">
    <property type="entry name" value="Tyr-tRNA-ligase"/>
</dbReference>
<feature type="binding site" evidence="8">
    <location>
        <position position="39"/>
    </location>
    <ligand>
        <name>L-tyrosine</name>
        <dbReference type="ChEBI" id="CHEBI:58315"/>
    </ligand>
</feature>
<evidence type="ECO:0000256" key="4">
    <source>
        <dbReference type="ARBA" id="ARBA00022884"/>
    </source>
</evidence>
<dbReference type="PROSITE" id="PS50889">
    <property type="entry name" value="S4"/>
    <property type="match status" value="1"/>
</dbReference>
<dbReference type="Pfam" id="PF22421">
    <property type="entry name" value="SYY_C-terminal"/>
    <property type="match status" value="1"/>
</dbReference>
<dbReference type="GO" id="GO:0006437">
    <property type="term" value="P:tyrosyl-tRNA aminoacylation"/>
    <property type="evidence" value="ECO:0007669"/>
    <property type="project" value="UniProtKB-UniRule"/>
</dbReference>
<comment type="similarity">
    <text evidence="8">Belongs to the class-I aminoacyl-tRNA synthetase family. TyrS type 1 subfamily.</text>
</comment>
<dbReference type="EMBL" id="CP066681">
    <property type="protein sequence ID" value="QQG36882.1"/>
    <property type="molecule type" value="Genomic_DNA"/>
</dbReference>
<dbReference type="InterPro" id="IPR024088">
    <property type="entry name" value="Tyr-tRNA-ligase_bac-type"/>
</dbReference>
<comment type="subunit">
    <text evidence="8">Homodimer.</text>
</comment>
<dbReference type="AlphaFoldDB" id="A0A7T5R3M0"/>
<dbReference type="Gene3D" id="3.10.290.10">
    <property type="entry name" value="RNA-binding S4 domain"/>
    <property type="match status" value="1"/>
</dbReference>
<dbReference type="InterPro" id="IPR002305">
    <property type="entry name" value="aa-tRNA-synth_Ic"/>
</dbReference>
<dbReference type="CDD" id="cd00805">
    <property type="entry name" value="TyrRS_core"/>
    <property type="match status" value="1"/>
</dbReference>
<feature type="binding site" evidence="8">
    <location>
        <position position="177"/>
    </location>
    <ligand>
        <name>L-tyrosine</name>
        <dbReference type="ChEBI" id="CHEBI:58315"/>
    </ligand>
</feature>
<comment type="function">
    <text evidence="8">Catalyzes the attachment of tyrosine to tRNA(Tyr) in a two-step reaction: tyrosine is first activated by ATP to form Tyr-AMP and then transferred to the acceptor end of tRNA(Tyr).</text>
</comment>
<dbReference type="GO" id="GO:0003723">
    <property type="term" value="F:RNA binding"/>
    <property type="evidence" value="ECO:0007669"/>
    <property type="project" value="UniProtKB-KW"/>
</dbReference>
<evidence type="ECO:0000313" key="12">
    <source>
        <dbReference type="Proteomes" id="UP000595362"/>
    </source>
</evidence>
<organism evidence="11 12">
    <name type="scientific">Micavibrio aeruginosavorus</name>
    <dbReference type="NCBI Taxonomy" id="349221"/>
    <lineage>
        <taxon>Bacteria</taxon>
        <taxon>Pseudomonadati</taxon>
        <taxon>Bdellovibrionota</taxon>
        <taxon>Bdellovibrionia</taxon>
        <taxon>Bdellovibrionales</taxon>
        <taxon>Pseudobdellovibrionaceae</taxon>
        <taxon>Micavibrio</taxon>
    </lineage>
</organism>
<dbReference type="HAMAP" id="MF_02006">
    <property type="entry name" value="Tyr_tRNA_synth_type1"/>
    <property type="match status" value="1"/>
</dbReference>
<comment type="subcellular location">
    <subcellularLocation>
        <location evidence="8">Cytoplasm</location>
    </subcellularLocation>
</comment>
<accession>A0A7T5R3M0</accession>
<dbReference type="InterPro" id="IPR024107">
    <property type="entry name" value="Tyr-tRNA-ligase_bac_1"/>
</dbReference>
<evidence type="ECO:0000256" key="6">
    <source>
        <dbReference type="ARBA" id="ARBA00023146"/>
    </source>
</evidence>
<feature type="short sequence motif" description="'KMSKS' region" evidence="8">
    <location>
        <begin position="237"/>
        <end position="241"/>
    </location>
</feature>
<keyword evidence="5 8" id="KW-0648">Protein biosynthesis</keyword>
<dbReference type="NCBIfam" id="TIGR00234">
    <property type="entry name" value="tyrS"/>
    <property type="match status" value="1"/>
</dbReference>
<feature type="short sequence motif" description="'HIGH' region" evidence="8">
    <location>
        <begin position="44"/>
        <end position="53"/>
    </location>
</feature>
<evidence type="ECO:0000313" key="11">
    <source>
        <dbReference type="EMBL" id="QQG36882.1"/>
    </source>
</evidence>
<dbReference type="InterPro" id="IPR036986">
    <property type="entry name" value="S4_RNA-bd_sf"/>
</dbReference>
<dbReference type="GO" id="GO:0005829">
    <property type="term" value="C:cytosol"/>
    <property type="evidence" value="ECO:0007669"/>
    <property type="project" value="TreeGrafter"/>
</dbReference>
<dbReference type="Pfam" id="PF00579">
    <property type="entry name" value="tRNA-synt_1b"/>
    <property type="match status" value="1"/>
</dbReference>
<dbReference type="FunFam" id="1.10.240.10:FF:000001">
    <property type="entry name" value="Tyrosine--tRNA ligase"/>
    <property type="match status" value="1"/>
</dbReference>
<evidence type="ECO:0000256" key="1">
    <source>
        <dbReference type="ARBA" id="ARBA00022598"/>
    </source>
</evidence>
<feature type="binding site" evidence="8">
    <location>
        <position position="181"/>
    </location>
    <ligand>
        <name>L-tyrosine</name>
        <dbReference type="ChEBI" id="CHEBI:58315"/>
    </ligand>
</feature>
<keyword evidence="1 8" id="KW-0436">Ligase</keyword>
<evidence type="ECO:0000256" key="9">
    <source>
        <dbReference type="PROSITE-ProRule" id="PRU00182"/>
    </source>
</evidence>
<dbReference type="Gene3D" id="3.40.50.620">
    <property type="entry name" value="HUPs"/>
    <property type="match status" value="1"/>
</dbReference>
<evidence type="ECO:0000256" key="3">
    <source>
        <dbReference type="ARBA" id="ARBA00022840"/>
    </source>
</evidence>
<keyword evidence="8" id="KW-0963">Cytoplasm</keyword>
<dbReference type="Proteomes" id="UP000595362">
    <property type="component" value="Chromosome"/>
</dbReference>
<evidence type="ECO:0000256" key="5">
    <source>
        <dbReference type="ARBA" id="ARBA00022917"/>
    </source>
</evidence>
<feature type="binding site" evidence="8">
    <location>
        <position position="240"/>
    </location>
    <ligand>
        <name>ATP</name>
        <dbReference type="ChEBI" id="CHEBI:30616"/>
    </ligand>
</feature>
<evidence type="ECO:0000256" key="2">
    <source>
        <dbReference type="ARBA" id="ARBA00022741"/>
    </source>
</evidence>
<evidence type="ECO:0000256" key="7">
    <source>
        <dbReference type="ARBA" id="ARBA00048248"/>
    </source>
</evidence>
<dbReference type="InterPro" id="IPR014729">
    <property type="entry name" value="Rossmann-like_a/b/a_fold"/>
</dbReference>
<dbReference type="GO" id="GO:0005524">
    <property type="term" value="F:ATP binding"/>
    <property type="evidence" value="ECO:0007669"/>
    <property type="project" value="UniProtKB-UniRule"/>
</dbReference>
<dbReference type="SUPFAM" id="SSF55174">
    <property type="entry name" value="Alpha-L RNA-binding motif"/>
    <property type="match status" value="1"/>
</dbReference>
<feature type="domain" description="Tyrosine--tRNA ligase SYY-like C-terminal" evidence="10">
    <location>
        <begin position="335"/>
        <end position="415"/>
    </location>
</feature>
<name>A0A7T5R3M0_9BACT</name>
<dbReference type="Gene3D" id="1.10.240.10">
    <property type="entry name" value="Tyrosyl-Transfer RNA Synthetase"/>
    <property type="match status" value="1"/>
</dbReference>
<dbReference type="EC" id="6.1.1.1" evidence="8"/>
<comment type="catalytic activity">
    <reaction evidence="7 8">
        <text>tRNA(Tyr) + L-tyrosine + ATP = L-tyrosyl-tRNA(Tyr) + AMP + diphosphate + H(+)</text>
        <dbReference type="Rhea" id="RHEA:10220"/>
        <dbReference type="Rhea" id="RHEA-COMP:9706"/>
        <dbReference type="Rhea" id="RHEA-COMP:9707"/>
        <dbReference type="ChEBI" id="CHEBI:15378"/>
        <dbReference type="ChEBI" id="CHEBI:30616"/>
        <dbReference type="ChEBI" id="CHEBI:33019"/>
        <dbReference type="ChEBI" id="CHEBI:58315"/>
        <dbReference type="ChEBI" id="CHEBI:78442"/>
        <dbReference type="ChEBI" id="CHEBI:78536"/>
        <dbReference type="ChEBI" id="CHEBI:456215"/>
        <dbReference type="EC" id="6.1.1.1"/>
    </reaction>
</comment>
<dbReference type="InterPro" id="IPR054608">
    <property type="entry name" value="SYY-like_C"/>
</dbReference>
<reference evidence="11 12" key="1">
    <citation type="submission" date="2020-07" db="EMBL/GenBank/DDBJ databases">
        <title>Huge and variable diversity of episymbiotic CPR bacteria and DPANN archaea in groundwater ecosystems.</title>
        <authorList>
            <person name="He C.Y."/>
            <person name="Keren R."/>
            <person name="Whittaker M."/>
            <person name="Farag I.F."/>
            <person name="Doudna J."/>
            <person name="Cate J.H.D."/>
            <person name="Banfield J.F."/>
        </authorList>
    </citation>
    <scope>NUCLEOTIDE SEQUENCE [LARGE SCALE GENOMIC DNA]</scope>
    <source>
        <strain evidence="11">NC_groundwater_70_Ag_B-0.1um_54_66</strain>
    </source>
</reference>
<dbReference type="PANTHER" id="PTHR11766">
    <property type="entry name" value="TYROSYL-TRNA SYNTHETASE"/>
    <property type="match status" value="1"/>
</dbReference>
<keyword evidence="6 8" id="KW-0030">Aminoacyl-tRNA synthetase</keyword>
<keyword evidence="2 8" id="KW-0547">Nucleotide-binding</keyword>